<dbReference type="CDD" id="cd01034">
    <property type="entry name" value="EriC_like"/>
    <property type="match status" value="1"/>
</dbReference>
<feature type="transmembrane region" description="Helical" evidence="10">
    <location>
        <begin position="232"/>
        <end position="260"/>
    </location>
</feature>
<dbReference type="RefSeq" id="WP_146686305.1">
    <property type="nucleotide sequence ID" value="NZ_LT629750.1"/>
</dbReference>
<dbReference type="Pfam" id="PF00654">
    <property type="entry name" value="Voltage_CLC"/>
    <property type="match status" value="1"/>
</dbReference>
<dbReference type="PRINTS" id="PR00762">
    <property type="entry name" value="CLCHANNEL"/>
</dbReference>
<feature type="transmembrane region" description="Helical" evidence="10">
    <location>
        <begin position="194"/>
        <end position="212"/>
    </location>
</feature>
<sequence>MTLALSLRSKRRIRITSRRWQRRGIFLLGGIAVGAAAVALAQLADFAQIAFALLLSKSRYISLVVTPLGFALAVHLTNRFFPNAQGSGIPQAIAARHLTDQAARESLVSLRVAFGKIILTLLGLLCGASVGREGPTVQIGASIMFALGRFSPRRQPGLILAGAAAGVAAAFNTPLAGIVFGIEEMSRAFETRTSGLIIGAVVAAGLTSIALMGNYAYFGSSAMALRNGLDWLAIPVCGVVGGLAGGVFSRIVIVMARGFANPVGRAIKRYSLGFAVICGLGVAICGIISGDTIYGTGYSQVKSALESGTPLPADFSILKFLATTFASISGIPGGIFAPSLAVGAGIGTNVASLFPGAPISAIMLLGMVSYFAGVVQAPITAFVIVTEMTDNHTMVVPLMAAAMIAYGTSRLVCEEGIYHALAQGFIARATPRSSDGGGLR</sequence>
<dbReference type="EMBL" id="LT629750">
    <property type="protein sequence ID" value="SDS00846.1"/>
    <property type="molecule type" value="Genomic_DNA"/>
</dbReference>
<dbReference type="SUPFAM" id="SSF81340">
    <property type="entry name" value="Clc chloride channel"/>
    <property type="match status" value="1"/>
</dbReference>
<evidence type="ECO:0000256" key="10">
    <source>
        <dbReference type="SAM" id="Phobius"/>
    </source>
</evidence>
<evidence type="ECO:0000256" key="9">
    <source>
        <dbReference type="ARBA" id="ARBA00023303"/>
    </source>
</evidence>
<evidence type="ECO:0000256" key="8">
    <source>
        <dbReference type="ARBA" id="ARBA00023214"/>
    </source>
</evidence>
<accession>A0A1H1NPA5</accession>
<feature type="transmembrane region" description="Helical" evidence="10">
    <location>
        <begin position="353"/>
        <end position="374"/>
    </location>
</feature>
<feature type="transmembrane region" description="Helical" evidence="10">
    <location>
        <begin position="317"/>
        <end position="341"/>
    </location>
</feature>
<keyword evidence="6 10" id="KW-0472">Membrane</keyword>
<evidence type="ECO:0000313" key="12">
    <source>
        <dbReference type="Proteomes" id="UP000243904"/>
    </source>
</evidence>
<dbReference type="Proteomes" id="UP000243904">
    <property type="component" value="Chromosome I"/>
</dbReference>
<evidence type="ECO:0000256" key="7">
    <source>
        <dbReference type="ARBA" id="ARBA00023173"/>
    </source>
</evidence>
<reference evidence="12" key="1">
    <citation type="submission" date="2016-10" db="EMBL/GenBank/DDBJ databases">
        <authorList>
            <person name="Varghese N."/>
            <person name="Submissions S."/>
        </authorList>
    </citation>
    <scope>NUCLEOTIDE SEQUENCE [LARGE SCALE GENOMIC DNA]</scope>
    <source>
        <strain evidence="12">GAS369</strain>
    </source>
</reference>
<name>A0A1H1NPA5_9BRAD</name>
<feature type="transmembrane region" description="Helical" evidence="10">
    <location>
        <begin position="394"/>
        <end position="413"/>
    </location>
</feature>
<dbReference type="GO" id="GO:0034707">
    <property type="term" value="C:chloride channel complex"/>
    <property type="evidence" value="ECO:0007669"/>
    <property type="project" value="UniProtKB-KW"/>
</dbReference>
<keyword evidence="8" id="KW-0868">Chloride</keyword>
<proteinExistence type="predicted"/>
<keyword evidence="12" id="KW-1185">Reference proteome</keyword>
<evidence type="ECO:0000256" key="4">
    <source>
        <dbReference type="ARBA" id="ARBA00022989"/>
    </source>
</evidence>
<dbReference type="PANTHER" id="PTHR43427:SF6">
    <property type="entry name" value="CHLORIDE CHANNEL PROTEIN CLC-E"/>
    <property type="match status" value="1"/>
</dbReference>
<evidence type="ECO:0000256" key="6">
    <source>
        <dbReference type="ARBA" id="ARBA00023136"/>
    </source>
</evidence>
<keyword evidence="5" id="KW-0406">Ion transport</keyword>
<keyword evidence="7" id="KW-0869">Chloride channel</keyword>
<evidence type="ECO:0000256" key="5">
    <source>
        <dbReference type="ARBA" id="ARBA00023065"/>
    </source>
</evidence>
<dbReference type="PANTHER" id="PTHR43427">
    <property type="entry name" value="CHLORIDE CHANNEL PROTEIN CLC-E"/>
    <property type="match status" value="1"/>
</dbReference>
<evidence type="ECO:0000256" key="1">
    <source>
        <dbReference type="ARBA" id="ARBA00004141"/>
    </source>
</evidence>
<comment type="subcellular location">
    <subcellularLocation>
        <location evidence="1">Membrane</location>
        <topology evidence="1">Multi-pass membrane protein</topology>
    </subcellularLocation>
</comment>
<evidence type="ECO:0000256" key="3">
    <source>
        <dbReference type="ARBA" id="ARBA00022692"/>
    </source>
</evidence>
<dbReference type="InterPro" id="IPR014743">
    <property type="entry name" value="Cl-channel_core"/>
</dbReference>
<dbReference type="GO" id="GO:0005254">
    <property type="term" value="F:chloride channel activity"/>
    <property type="evidence" value="ECO:0007669"/>
    <property type="project" value="UniProtKB-KW"/>
</dbReference>
<dbReference type="InterPro" id="IPR050368">
    <property type="entry name" value="ClC-type_chloride_channel"/>
</dbReference>
<keyword evidence="4 10" id="KW-1133">Transmembrane helix</keyword>
<organism evidence="11 12">
    <name type="scientific">Bradyrhizobium canariense</name>
    <dbReference type="NCBI Taxonomy" id="255045"/>
    <lineage>
        <taxon>Bacteria</taxon>
        <taxon>Pseudomonadati</taxon>
        <taxon>Pseudomonadota</taxon>
        <taxon>Alphaproteobacteria</taxon>
        <taxon>Hyphomicrobiales</taxon>
        <taxon>Nitrobacteraceae</taxon>
        <taxon>Bradyrhizobium</taxon>
    </lineage>
</organism>
<dbReference type="InterPro" id="IPR001807">
    <property type="entry name" value="ClC"/>
</dbReference>
<evidence type="ECO:0000313" key="11">
    <source>
        <dbReference type="EMBL" id="SDS00846.1"/>
    </source>
</evidence>
<keyword evidence="9" id="KW-0407">Ion channel</keyword>
<protein>
    <submittedName>
        <fullName evidence="11">H+/Cl-antiporter ClcA</fullName>
    </submittedName>
</protein>
<feature type="transmembrane region" description="Helical" evidence="10">
    <location>
        <begin position="272"/>
        <end position="297"/>
    </location>
</feature>
<keyword evidence="3 10" id="KW-0812">Transmembrane</keyword>
<gene>
    <name evidence="11" type="ORF">SAMN05444158_0709</name>
</gene>
<dbReference type="Gene3D" id="1.10.3080.10">
    <property type="entry name" value="Clc chloride channel"/>
    <property type="match status" value="1"/>
</dbReference>
<feature type="transmembrane region" description="Helical" evidence="10">
    <location>
        <begin position="158"/>
        <end position="182"/>
    </location>
</feature>
<feature type="transmembrane region" description="Helical" evidence="10">
    <location>
        <begin position="59"/>
        <end position="77"/>
    </location>
</feature>
<keyword evidence="2" id="KW-0813">Transport</keyword>
<evidence type="ECO:0000256" key="2">
    <source>
        <dbReference type="ARBA" id="ARBA00022448"/>
    </source>
</evidence>
<dbReference type="AlphaFoldDB" id="A0A1H1NPA5"/>
<feature type="transmembrane region" description="Helical" evidence="10">
    <location>
        <begin position="113"/>
        <end position="131"/>
    </location>
</feature>